<dbReference type="InterPro" id="IPR036318">
    <property type="entry name" value="FAD-bd_PCMH-like_sf"/>
</dbReference>
<dbReference type="Gene3D" id="3.30.465.10">
    <property type="match status" value="1"/>
</dbReference>
<dbReference type="PANTHER" id="PTHR21071">
    <property type="entry name" value="UDP-N-ACETYLENOLPYRUVOYLGLUCOSAMINE REDUCTASE"/>
    <property type="match status" value="1"/>
</dbReference>
<keyword evidence="13 17" id="KW-0560">Oxidoreductase</keyword>
<keyword evidence="9 17" id="KW-0274">FAD</keyword>
<dbReference type="Gene3D" id="3.90.78.10">
    <property type="entry name" value="UDP-N-acetylenolpyruvoylglucosamine reductase, C-terminal domain"/>
    <property type="match status" value="1"/>
</dbReference>
<accession>A0A7J5BR16</accession>
<dbReference type="InterPro" id="IPR016169">
    <property type="entry name" value="FAD-bd_PCMH_sub2"/>
</dbReference>
<evidence type="ECO:0000256" key="17">
    <source>
        <dbReference type="HAMAP-Rule" id="MF_00037"/>
    </source>
</evidence>
<dbReference type="GO" id="GO:0051301">
    <property type="term" value="P:cell division"/>
    <property type="evidence" value="ECO:0007669"/>
    <property type="project" value="UniProtKB-KW"/>
</dbReference>
<dbReference type="AlphaFoldDB" id="A0A7J5BR16"/>
<dbReference type="NCBIfam" id="NF010478">
    <property type="entry name" value="PRK13903.1"/>
    <property type="match status" value="1"/>
</dbReference>
<comment type="pathway">
    <text evidence="4 17">Cell wall biogenesis; peptidoglycan biosynthesis.</text>
</comment>
<organism evidence="19 20">
    <name type="scientific">Pseudoclavibacter chungangensis</name>
    <dbReference type="NCBI Taxonomy" id="587635"/>
    <lineage>
        <taxon>Bacteria</taxon>
        <taxon>Bacillati</taxon>
        <taxon>Actinomycetota</taxon>
        <taxon>Actinomycetes</taxon>
        <taxon>Micrococcales</taxon>
        <taxon>Microbacteriaceae</taxon>
        <taxon>Pseudoclavibacter</taxon>
    </lineage>
</organism>
<comment type="caution">
    <text evidence="19">The sequence shown here is derived from an EMBL/GenBank/DDBJ whole genome shotgun (WGS) entry which is preliminary data.</text>
</comment>
<evidence type="ECO:0000256" key="5">
    <source>
        <dbReference type="ARBA" id="ARBA00010485"/>
    </source>
</evidence>
<feature type="domain" description="FAD-binding PCMH-type" evidence="18">
    <location>
        <begin position="13"/>
        <end position="191"/>
    </location>
</feature>
<evidence type="ECO:0000256" key="4">
    <source>
        <dbReference type="ARBA" id="ARBA00004752"/>
    </source>
</evidence>
<dbReference type="Proteomes" id="UP000467240">
    <property type="component" value="Unassembled WGS sequence"/>
</dbReference>
<evidence type="ECO:0000256" key="15">
    <source>
        <dbReference type="ARBA" id="ARBA00023316"/>
    </source>
</evidence>
<evidence type="ECO:0000256" key="8">
    <source>
        <dbReference type="ARBA" id="ARBA00022630"/>
    </source>
</evidence>
<dbReference type="EMBL" id="WBJZ01000011">
    <property type="protein sequence ID" value="KAB1656700.1"/>
    <property type="molecule type" value="Genomic_DNA"/>
</dbReference>
<dbReference type="EC" id="1.3.1.98" evidence="17"/>
<protein>
    <recommendedName>
        <fullName evidence="17">UDP-N-acetylenolpyruvoylglucosamine reductase</fullName>
        <ecNumber evidence="17">1.3.1.98</ecNumber>
    </recommendedName>
    <alternativeName>
        <fullName evidence="17">UDP-N-acetylmuramate dehydrogenase</fullName>
    </alternativeName>
</protein>
<dbReference type="GO" id="GO:0071555">
    <property type="term" value="P:cell wall organization"/>
    <property type="evidence" value="ECO:0007669"/>
    <property type="project" value="UniProtKB-KW"/>
</dbReference>
<dbReference type="Pfam" id="PF02873">
    <property type="entry name" value="MurB_C"/>
    <property type="match status" value="1"/>
</dbReference>
<keyword evidence="15 17" id="KW-0961">Cell wall biogenesis/degradation</keyword>
<dbReference type="PANTHER" id="PTHR21071:SF4">
    <property type="entry name" value="UDP-N-ACETYLENOLPYRUVOYLGLUCOSAMINE REDUCTASE"/>
    <property type="match status" value="1"/>
</dbReference>
<evidence type="ECO:0000313" key="20">
    <source>
        <dbReference type="Proteomes" id="UP000467240"/>
    </source>
</evidence>
<evidence type="ECO:0000256" key="7">
    <source>
        <dbReference type="ARBA" id="ARBA00022618"/>
    </source>
</evidence>
<feature type="active site" evidence="17">
    <location>
        <position position="349"/>
    </location>
</feature>
<keyword evidence="20" id="KW-1185">Reference proteome</keyword>
<evidence type="ECO:0000256" key="13">
    <source>
        <dbReference type="ARBA" id="ARBA00023002"/>
    </source>
</evidence>
<dbReference type="InterPro" id="IPR016166">
    <property type="entry name" value="FAD-bd_PCMH"/>
</dbReference>
<evidence type="ECO:0000256" key="3">
    <source>
        <dbReference type="ARBA" id="ARBA00004496"/>
    </source>
</evidence>
<dbReference type="GO" id="GO:0005829">
    <property type="term" value="C:cytosol"/>
    <property type="evidence" value="ECO:0007669"/>
    <property type="project" value="TreeGrafter"/>
</dbReference>
<evidence type="ECO:0000256" key="6">
    <source>
        <dbReference type="ARBA" id="ARBA00022490"/>
    </source>
</evidence>
<comment type="catalytic activity">
    <reaction evidence="16 17">
        <text>UDP-N-acetyl-alpha-D-muramate + NADP(+) = UDP-N-acetyl-3-O-(1-carboxyvinyl)-alpha-D-glucosamine + NADPH + H(+)</text>
        <dbReference type="Rhea" id="RHEA:12248"/>
        <dbReference type="ChEBI" id="CHEBI:15378"/>
        <dbReference type="ChEBI" id="CHEBI:57783"/>
        <dbReference type="ChEBI" id="CHEBI:58349"/>
        <dbReference type="ChEBI" id="CHEBI:68483"/>
        <dbReference type="ChEBI" id="CHEBI:70757"/>
        <dbReference type="EC" id="1.3.1.98"/>
    </reaction>
</comment>
<dbReference type="InterPro" id="IPR016167">
    <property type="entry name" value="FAD-bd_PCMH_sub1"/>
</dbReference>
<dbReference type="InterPro" id="IPR003170">
    <property type="entry name" value="MurB"/>
</dbReference>
<keyword evidence="11 17" id="KW-0133">Cell shape</keyword>
<comment type="cofactor">
    <cofactor evidence="1 17">
        <name>FAD</name>
        <dbReference type="ChEBI" id="CHEBI:57692"/>
    </cofactor>
</comment>
<dbReference type="OrthoDB" id="9804753at2"/>
<evidence type="ECO:0000256" key="11">
    <source>
        <dbReference type="ARBA" id="ARBA00022960"/>
    </source>
</evidence>
<reference evidence="19 20" key="1">
    <citation type="submission" date="2019-09" db="EMBL/GenBank/DDBJ databases">
        <title>Phylogeny of genus Pseudoclavibacter and closely related genus.</title>
        <authorList>
            <person name="Li Y."/>
        </authorList>
    </citation>
    <scope>NUCLEOTIDE SEQUENCE [LARGE SCALE GENOMIC DNA]</scope>
    <source>
        <strain evidence="19 20">DSM 23821</strain>
    </source>
</reference>
<evidence type="ECO:0000256" key="9">
    <source>
        <dbReference type="ARBA" id="ARBA00022827"/>
    </source>
</evidence>
<dbReference type="GO" id="GO:0071949">
    <property type="term" value="F:FAD binding"/>
    <property type="evidence" value="ECO:0007669"/>
    <property type="project" value="InterPro"/>
</dbReference>
<dbReference type="UniPathway" id="UPA00219"/>
<gene>
    <name evidence="17" type="primary">murB</name>
    <name evidence="19" type="ORF">F8O01_09945</name>
</gene>
<keyword evidence="7 17" id="KW-0132">Cell division</keyword>
<name>A0A7J5BR16_9MICO</name>
<dbReference type="SUPFAM" id="SSF56176">
    <property type="entry name" value="FAD-binding/transporter-associated domain-like"/>
    <property type="match status" value="1"/>
</dbReference>
<sequence>MTVRLADLTTMRVGGPAERLFEPPTRDELVGTARELFAEVDPFDPSTAVVLLAGGSNTIVGDEPVTNSVLHVVTRGVELLDDVAEGRVGLRVDAGERWGALVDLAVARGFAGIEALAGIPGSVGAAPVQNIGAYGQEVSSVLRRVEFYDADLDEVVWIDAADLGLGYRSSVLKRGERTGVVLRVEIELQAPGDGLGAPIAYAQLAGALGAELGERRPIAEVRDAVVALRASKGMVLDPTDADSCSAGSFFMNPVVSQSFASGLPADAPRFRQAAAPDGTPLVKLSAAWLIEHAGVRKGFSLPGSRAAISSKHTLAITNRGGATAVEVTELARFVQARVLAEYGVVLQPEPVFVDAEL</sequence>
<dbReference type="GO" id="GO:0008762">
    <property type="term" value="F:UDP-N-acetylmuramate dehydrogenase activity"/>
    <property type="evidence" value="ECO:0007669"/>
    <property type="project" value="UniProtKB-UniRule"/>
</dbReference>
<dbReference type="InterPro" id="IPR011601">
    <property type="entry name" value="MurB_C"/>
</dbReference>
<dbReference type="GO" id="GO:0009252">
    <property type="term" value="P:peptidoglycan biosynthetic process"/>
    <property type="evidence" value="ECO:0007669"/>
    <property type="project" value="UniProtKB-UniRule"/>
</dbReference>
<dbReference type="RefSeq" id="WP_158040714.1">
    <property type="nucleotide sequence ID" value="NZ_JACCFV010000001.1"/>
</dbReference>
<feature type="active site" description="Proton donor" evidence="17">
    <location>
        <position position="248"/>
    </location>
</feature>
<keyword evidence="10 17" id="KW-0521">NADP</keyword>
<evidence type="ECO:0000256" key="16">
    <source>
        <dbReference type="ARBA" id="ARBA00048914"/>
    </source>
</evidence>
<feature type="active site" evidence="17">
    <location>
        <position position="168"/>
    </location>
</feature>
<evidence type="ECO:0000259" key="18">
    <source>
        <dbReference type="PROSITE" id="PS51387"/>
    </source>
</evidence>
<dbReference type="GO" id="GO:0008360">
    <property type="term" value="P:regulation of cell shape"/>
    <property type="evidence" value="ECO:0007669"/>
    <property type="project" value="UniProtKB-KW"/>
</dbReference>
<dbReference type="HAMAP" id="MF_00037">
    <property type="entry name" value="MurB"/>
    <property type="match status" value="1"/>
</dbReference>
<keyword evidence="14 17" id="KW-0131">Cell cycle</keyword>
<dbReference type="SUPFAM" id="SSF56194">
    <property type="entry name" value="Uridine diphospho-N-Acetylenolpyruvylglucosamine reductase, MurB, C-terminal domain"/>
    <property type="match status" value="1"/>
</dbReference>
<evidence type="ECO:0000256" key="12">
    <source>
        <dbReference type="ARBA" id="ARBA00022984"/>
    </source>
</evidence>
<dbReference type="Pfam" id="PF01565">
    <property type="entry name" value="FAD_binding_4"/>
    <property type="match status" value="1"/>
</dbReference>
<dbReference type="InterPro" id="IPR006094">
    <property type="entry name" value="Oxid_FAD_bind_N"/>
</dbReference>
<proteinExistence type="inferred from homology"/>
<comment type="similarity">
    <text evidence="5 17">Belongs to the MurB family.</text>
</comment>
<keyword evidence="8 17" id="KW-0285">Flavoprotein</keyword>
<evidence type="ECO:0000256" key="10">
    <source>
        <dbReference type="ARBA" id="ARBA00022857"/>
    </source>
</evidence>
<dbReference type="Gene3D" id="3.30.43.10">
    <property type="entry name" value="Uridine Diphospho-n-acetylenolpyruvylglucosamine Reductase, domain 2"/>
    <property type="match status" value="1"/>
</dbReference>
<evidence type="ECO:0000256" key="2">
    <source>
        <dbReference type="ARBA" id="ARBA00003921"/>
    </source>
</evidence>
<comment type="function">
    <text evidence="2 17">Cell wall formation.</text>
</comment>
<evidence type="ECO:0000256" key="1">
    <source>
        <dbReference type="ARBA" id="ARBA00001974"/>
    </source>
</evidence>
<comment type="subcellular location">
    <subcellularLocation>
        <location evidence="3 17">Cytoplasm</location>
    </subcellularLocation>
</comment>
<dbReference type="PROSITE" id="PS51387">
    <property type="entry name" value="FAD_PCMH"/>
    <property type="match status" value="1"/>
</dbReference>
<evidence type="ECO:0000313" key="19">
    <source>
        <dbReference type="EMBL" id="KAB1656700.1"/>
    </source>
</evidence>
<keyword evidence="12 17" id="KW-0573">Peptidoglycan synthesis</keyword>
<dbReference type="InterPro" id="IPR036635">
    <property type="entry name" value="MurB_C_sf"/>
</dbReference>
<evidence type="ECO:0000256" key="14">
    <source>
        <dbReference type="ARBA" id="ARBA00023306"/>
    </source>
</evidence>
<keyword evidence="6 17" id="KW-0963">Cytoplasm</keyword>